<evidence type="ECO:0000313" key="4">
    <source>
        <dbReference type="Proteomes" id="UP001159075"/>
    </source>
</evidence>
<keyword evidence="2" id="KW-1133">Transmembrane helix</keyword>
<name>A0ABT6UFN0_9GAMM</name>
<evidence type="ECO:0000256" key="2">
    <source>
        <dbReference type="SAM" id="Phobius"/>
    </source>
</evidence>
<gene>
    <name evidence="3" type="ORF">ODY93_17020</name>
</gene>
<dbReference type="RefSeq" id="WP_282679824.1">
    <property type="nucleotide sequence ID" value="NZ_CP106875.1"/>
</dbReference>
<evidence type="ECO:0000313" key="3">
    <source>
        <dbReference type="EMBL" id="MDI5833286.1"/>
    </source>
</evidence>
<feature type="coiled-coil region" evidence="1">
    <location>
        <begin position="127"/>
        <end position="154"/>
    </location>
</feature>
<keyword evidence="4" id="KW-1185">Reference proteome</keyword>
<protein>
    <submittedName>
        <fullName evidence="3">Uncharacterized protein</fullName>
    </submittedName>
</protein>
<dbReference type="EMBL" id="JAOTLW010000020">
    <property type="protein sequence ID" value="MDI5833286.1"/>
    <property type="molecule type" value="Genomic_DNA"/>
</dbReference>
<dbReference type="Proteomes" id="UP001159075">
    <property type="component" value="Unassembled WGS sequence"/>
</dbReference>
<sequence length="247" mass="27434">MINAIAFIKNKPLKDKIKLLAAIFVFIIGSYMVYGQFIDEPIDEDVAFGEPIENTSVINTPSNSESVEGNATQQVTKFREPAQIQIPQFNIVVELAKLIENVRNKPEALMDIQLAQAQKTLEARAKMQSFLAQEAKARLELAEAEKQLSDLSEGVTAKSKDIPINDDIDPFGAKKLLQVNYNTMDFALNNIRNTFAGKQALISYKGVLYPVSEGEYVMPKVKLVSISTNKVTLSAPDIGNFDVKMKF</sequence>
<evidence type="ECO:0000256" key="1">
    <source>
        <dbReference type="SAM" id="Coils"/>
    </source>
</evidence>
<keyword evidence="2" id="KW-0472">Membrane</keyword>
<comment type="caution">
    <text evidence="3">The sequence shown here is derived from an EMBL/GenBank/DDBJ whole genome shotgun (WGS) entry which is preliminary data.</text>
</comment>
<feature type="transmembrane region" description="Helical" evidence="2">
    <location>
        <begin position="17"/>
        <end position="34"/>
    </location>
</feature>
<keyword evidence="1" id="KW-0175">Coiled coil</keyword>
<organism evidence="3 4">
    <name type="scientific">Shewanella xiamenensis</name>
    <dbReference type="NCBI Taxonomy" id="332186"/>
    <lineage>
        <taxon>Bacteria</taxon>
        <taxon>Pseudomonadati</taxon>
        <taxon>Pseudomonadota</taxon>
        <taxon>Gammaproteobacteria</taxon>
        <taxon>Alteromonadales</taxon>
        <taxon>Shewanellaceae</taxon>
        <taxon>Shewanella</taxon>
    </lineage>
</organism>
<proteinExistence type="predicted"/>
<keyword evidence="2" id="KW-0812">Transmembrane</keyword>
<accession>A0ABT6UFN0</accession>
<reference evidence="3 4" key="1">
    <citation type="submission" date="2022-09" db="EMBL/GenBank/DDBJ databases">
        <title>The outer-membrane cytochrome OmcA is essential for infection of Shewanella oneidensis by a zebrafish-associated bacteriophage.</title>
        <authorList>
            <person name="Grenfell A.W."/>
            <person name="Intile P."/>
            <person name="Mcfarlane J."/>
            <person name="Leung D."/>
            <person name="Abdalla K."/>
            <person name="Wold M."/>
            <person name="Kees E."/>
            <person name="Gralnick J."/>
        </authorList>
    </citation>
    <scope>NUCLEOTIDE SEQUENCE [LARGE SCALE GENOMIC DNA]</scope>
    <source>
        <strain evidence="3 4">NF-5</strain>
    </source>
</reference>